<proteinExistence type="predicted"/>
<name>A0A0A9CGX1_ARUDO</name>
<dbReference type="AlphaFoldDB" id="A0A0A9CGX1"/>
<evidence type="ECO:0000313" key="1">
    <source>
        <dbReference type="EMBL" id="JAD70767.1"/>
    </source>
</evidence>
<dbReference type="EMBL" id="GBRH01227128">
    <property type="protein sequence ID" value="JAD70767.1"/>
    <property type="molecule type" value="Transcribed_RNA"/>
</dbReference>
<protein>
    <submittedName>
        <fullName evidence="1">Uncharacterized protein</fullName>
    </submittedName>
</protein>
<sequence>MTLSPWMTPSWKTVTQKKTAISSAPKICYLWLKKIQPMNSPLSPPGLNLLSPAQARHRPQNPAILIVLPIHQIMPQSQMHQRLTQLDACDLQSYLGFQLVWL</sequence>
<organism evidence="1">
    <name type="scientific">Arundo donax</name>
    <name type="common">Giant reed</name>
    <name type="synonym">Donax arundinaceus</name>
    <dbReference type="NCBI Taxonomy" id="35708"/>
    <lineage>
        <taxon>Eukaryota</taxon>
        <taxon>Viridiplantae</taxon>
        <taxon>Streptophyta</taxon>
        <taxon>Embryophyta</taxon>
        <taxon>Tracheophyta</taxon>
        <taxon>Spermatophyta</taxon>
        <taxon>Magnoliopsida</taxon>
        <taxon>Liliopsida</taxon>
        <taxon>Poales</taxon>
        <taxon>Poaceae</taxon>
        <taxon>PACMAD clade</taxon>
        <taxon>Arundinoideae</taxon>
        <taxon>Arundineae</taxon>
        <taxon>Arundo</taxon>
    </lineage>
</organism>
<reference evidence="1" key="1">
    <citation type="submission" date="2014-09" db="EMBL/GenBank/DDBJ databases">
        <authorList>
            <person name="Magalhaes I.L.F."/>
            <person name="Oliveira U."/>
            <person name="Santos F.R."/>
            <person name="Vidigal T.H.D.A."/>
            <person name="Brescovit A.D."/>
            <person name="Santos A.J."/>
        </authorList>
    </citation>
    <scope>NUCLEOTIDE SEQUENCE</scope>
    <source>
        <tissue evidence="1">Shoot tissue taken approximately 20 cm above the soil surface</tissue>
    </source>
</reference>
<reference evidence="1" key="2">
    <citation type="journal article" date="2015" name="Data Brief">
        <title>Shoot transcriptome of the giant reed, Arundo donax.</title>
        <authorList>
            <person name="Barrero R.A."/>
            <person name="Guerrero F.D."/>
            <person name="Moolhuijzen P."/>
            <person name="Goolsby J.A."/>
            <person name="Tidwell J."/>
            <person name="Bellgard S.E."/>
            <person name="Bellgard M.I."/>
        </authorList>
    </citation>
    <scope>NUCLEOTIDE SEQUENCE</scope>
    <source>
        <tissue evidence="1">Shoot tissue taken approximately 20 cm above the soil surface</tissue>
    </source>
</reference>
<accession>A0A0A9CGX1</accession>